<evidence type="ECO:0000313" key="3">
    <source>
        <dbReference type="Proteomes" id="UP001501009"/>
    </source>
</evidence>
<reference evidence="3" key="1">
    <citation type="journal article" date="2019" name="Int. J. Syst. Evol. Microbiol.">
        <title>The Global Catalogue of Microorganisms (GCM) 10K type strain sequencing project: providing services to taxonomists for standard genome sequencing and annotation.</title>
        <authorList>
            <consortium name="The Broad Institute Genomics Platform"/>
            <consortium name="The Broad Institute Genome Sequencing Center for Infectious Disease"/>
            <person name="Wu L."/>
            <person name="Ma J."/>
        </authorList>
    </citation>
    <scope>NUCLEOTIDE SEQUENCE [LARGE SCALE GENOMIC DNA]</scope>
    <source>
        <strain evidence="3">JCM 17138</strain>
    </source>
</reference>
<dbReference type="RefSeq" id="WP_275779321.1">
    <property type="nucleotide sequence ID" value="NZ_BAABDE010000007.1"/>
</dbReference>
<feature type="region of interest" description="Disordered" evidence="1">
    <location>
        <begin position="1"/>
        <end position="20"/>
    </location>
</feature>
<accession>A0ABP7H7B1</accession>
<sequence length="97" mass="10229">MGTAQERPGPERGEARSAGGDFEIRIKGRVGQAFRTAFDELTVTVNPPETILHGAGLDQAALYGILDRIQALGLELVEVRRLPGGRGGADSASGERT</sequence>
<comment type="caution">
    <text evidence="2">The sequence shown here is derived from an EMBL/GenBank/DDBJ whole genome shotgun (WGS) entry which is preliminary data.</text>
</comment>
<organism evidence="2 3">
    <name type="scientific">Streptomyces coacervatus</name>
    <dbReference type="NCBI Taxonomy" id="647381"/>
    <lineage>
        <taxon>Bacteria</taxon>
        <taxon>Bacillati</taxon>
        <taxon>Actinomycetota</taxon>
        <taxon>Actinomycetes</taxon>
        <taxon>Kitasatosporales</taxon>
        <taxon>Streptomycetaceae</taxon>
        <taxon>Streptomyces</taxon>
    </lineage>
</organism>
<proteinExistence type="predicted"/>
<evidence type="ECO:0000313" key="2">
    <source>
        <dbReference type="EMBL" id="GAA3784068.1"/>
    </source>
</evidence>
<dbReference type="Proteomes" id="UP001501009">
    <property type="component" value="Unassembled WGS sequence"/>
</dbReference>
<gene>
    <name evidence="2" type="ORF">GCM10022403_018450</name>
</gene>
<dbReference type="EMBL" id="BAABDE010000007">
    <property type="protein sequence ID" value="GAA3784068.1"/>
    <property type="molecule type" value="Genomic_DNA"/>
</dbReference>
<name>A0ABP7H7B1_9ACTN</name>
<keyword evidence="3" id="KW-1185">Reference proteome</keyword>
<evidence type="ECO:0000256" key="1">
    <source>
        <dbReference type="SAM" id="MobiDB-lite"/>
    </source>
</evidence>
<protein>
    <submittedName>
        <fullName evidence="2">Uncharacterized protein</fullName>
    </submittedName>
</protein>